<evidence type="ECO:0000313" key="1">
    <source>
        <dbReference type="EMBL" id="AIX17455.1"/>
    </source>
</evidence>
<dbReference type="EMBL" id="KJ019133">
    <property type="protein sequence ID" value="AIX39101.1"/>
    <property type="molecule type" value="Genomic_DNA"/>
</dbReference>
<sequence length="120" mass="14086">MGMYDTVRSSYDLGPSYSKDLQTKDLECLMCEYWIDPVGKLYEVDYSHTQDFINDFTQYVPNGCHGKVKPVYYTGTVEVYPAKWDCYYSPFPSCHLIFVNGIITETNHERERIARWKTPN</sequence>
<gene>
    <name evidence="15" type="ORF">Syn7803C100_19</name>
    <name evidence="16" type="ORF">Syn7803C28_18</name>
    <name evidence="1" type="ORF">Syn7803C66_18</name>
    <name evidence="2" type="ORF">Syn7803C67_18</name>
    <name evidence="3" type="ORF">Syn7803C68_19</name>
    <name evidence="4" type="ORF">Syn7803C69_18</name>
    <name evidence="5" type="ORF">Syn7803C76_18</name>
    <name evidence="6" type="ORF">Syn7803C78_18</name>
    <name evidence="7" type="ORF">Syn7803C91_18</name>
    <name evidence="8" type="ORF">Syn7803C92_18</name>
    <name evidence="9" type="ORF">Syn7803US49_18</name>
    <name evidence="10" type="ORF">Syn7803US53_18</name>
    <name evidence="11" type="ORF">Syn7803US54_19</name>
    <name evidence="12" type="ORF">Syn7803US56_19</name>
    <name evidence="13" type="ORF">Syn9311C1_18</name>
    <name evidence="14" type="ORF">Syn9311C4_18</name>
</gene>
<dbReference type="Proteomes" id="UP000185326">
    <property type="component" value="Segment"/>
</dbReference>
<evidence type="ECO:0000313" key="19">
    <source>
        <dbReference type="Proteomes" id="UP000185330"/>
    </source>
</evidence>
<evidence type="ECO:0000313" key="17">
    <source>
        <dbReference type="Proteomes" id="UP000033002"/>
    </source>
</evidence>
<organism evidence="5 20">
    <name type="scientific">Synechococcus phage ACG-2014b</name>
    <dbReference type="NCBI Taxonomy" id="1493508"/>
    <lineage>
        <taxon>Viruses</taxon>
        <taxon>Duplodnaviria</taxon>
        <taxon>Heunggongvirae</taxon>
        <taxon>Uroviricota</taxon>
        <taxon>Caudoviricetes</taxon>
        <taxon>Pantevenvirales</taxon>
        <taxon>Kyanoviridae</taxon>
        <taxon>Nereusvirus</taxon>
        <taxon>Nereusvirus tusconc4</taxon>
    </lineage>
</organism>
<dbReference type="EMBL" id="KJ019042">
    <property type="protein sequence ID" value="AIX17670.1"/>
    <property type="molecule type" value="Genomic_DNA"/>
</dbReference>
<dbReference type="EMBL" id="KJ019051">
    <property type="protein sequence ID" value="AIX19693.1"/>
    <property type="molecule type" value="Genomic_DNA"/>
</dbReference>
<evidence type="ECO:0000313" key="3">
    <source>
        <dbReference type="EMBL" id="AIX17887.1"/>
    </source>
</evidence>
<dbReference type="Proteomes" id="UP000033002">
    <property type="component" value="Segment"/>
</dbReference>
<dbReference type="Proteomes" id="UP000185331">
    <property type="component" value="Segment"/>
</dbReference>
<evidence type="ECO:0000313" key="6">
    <source>
        <dbReference type="EMBL" id="AIX19693.1"/>
    </source>
</evidence>
<evidence type="ECO:0000313" key="2">
    <source>
        <dbReference type="EMBL" id="AIX17670.1"/>
    </source>
</evidence>
<dbReference type="Proteomes" id="UP000185339">
    <property type="component" value="Segment"/>
</dbReference>
<evidence type="ECO:0000313" key="7">
    <source>
        <dbReference type="EMBL" id="AIX21921.1"/>
    </source>
</evidence>
<dbReference type="Proteomes" id="UP000185327">
    <property type="component" value="Segment"/>
</dbReference>
<dbReference type="Proteomes" id="UP000185334">
    <property type="component" value="Segment"/>
</dbReference>
<name>A0A0E3EXQ5_9CAUD</name>
<evidence type="ECO:0000313" key="20">
    <source>
        <dbReference type="Proteomes" id="UP000185334"/>
    </source>
</evidence>
<evidence type="ECO:0000313" key="9">
    <source>
        <dbReference type="EMBL" id="AIX32504.1"/>
    </source>
</evidence>
<dbReference type="EMBL" id="KJ019044">
    <property type="protein sequence ID" value="AIX18102.1"/>
    <property type="molecule type" value="Genomic_DNA"/>
</dbReference>
<evidence type="ECO:0000313" key="18">
    <source>
        <dbReference type="Proteomes" id="UP000185326"/>
    </source>
</evidence>
<dbReference type="Proteomes" id="UP000185333">
    <property type="component" value="Segment"/>
</dbReference>
<dbReference type="EMBL" id="KJ019043">
    <property type="protein sequence ID" value="AIX17887.1"/>
    <property type="molecule type" value="Genomic_DNA"/>
</dbReference>
<evidence type="ECO:0000313" key="10">
    <source>
        <dbReference type="EMBL" id="AIX33568.1"/>
    </source>
</evidence>
<accession>A0A0E3EXQ5</accession>
<evidence type="ECO:0000313" key="16">
    <source>
        <dbReference type="EMBL" id="AIX44438.1"/>
    </source>
</evidence>
<dbReference type="EMBL" id="KJ019049">
    <property type="protein sequence ID" value="AIX19258.1"/>
    <property type="molecule type" value="Genomic_DNA"/>
</dbReference>
<protein>
    <submittedName>
        <fullName evidence="5">Uncharacterized protein</fullName>
    </submittedName>
</protein>
<dbReference type="EMBL" id="KJ019104">
    <property type="protein sequence ID" value="AIX32504.1"/>
    <property type="molecule type" value="Genomic_DNA"/>
</dbReference>
<evidence type="ECO:0000313" key="15">
    <source>
        <dbReference type="EMBL" id="AIX39320.1"/>
    </source>
</evidence>
<evidence type="ECO:0000313" key="4">
    <source>
        <dbReference type="EMBL" id="AIX18102.1"/>
    </source>
</evidence>
<dbReference type="Proteomes" id="UP000185340">
    <property type="component" value="Segment"/>
</dbReference>
<dbReference type="EMBL" id="KJ019134">
    <property type="protein sequence ID" value="AIX39320.1"/>
    <property type="molecule type" value="Genomic_DNA"/>
</dbReference>
<evidence type="ECO:0000313" key="5">
    <source>
        <dbReference type="EMBL" id="AIX19258.1"/>
    </source>
</evidence>
<dbReference type="Proteomes" id="UP000185337">
    <property type="component" value="Segment"/>
</dbReference>
<dbReference type="RefSeq" id="YP_009140587.1">
    <property type="nucleotide sequence ID" value="NC_027130.1"/>
</dbReference>
<evidence type="ECO:0000313" key="13">
    <source>
        <dbReference type="EMBL" id="AIX38886.1"/>
    </source>
</evidence>
<dbReference type="Proteomes" id="UP000185330">
    <property type="component" value="Segment"/>
</dbReference>
<dbReference type="EMBL" id="KJ019108">
    <property type="protein sequence ID" value="AIX33568.1"/>
    <property type="molecule type" value="Genomic_DNA"/>
</dbReference>
<dbReference type="EMBL" id="KJ019110">
    <property type="protein sequence ID" value="AIX34000.1"/>
    <property type="molecule type" value="Genomic_DNA"/>
</dbReference>
<dbReference type="Proteomes" id="UP000185328">
    <property type="component" value="Segment"/>
</dbReference>
<dbReference type="EMBL" id="KJ019060">
    <property type="protein sequence ID" value="AIX21921.1"/>
    <property type="molecule type" value="Genomic_DNA"/>
</dbReference>
<keyword evidence="19" id="KW-1185">Reference proteome</keyword>
<dbReference type="Proteomes" id="UP000185341">
    <property type="component" value="Segment"/>
</dbReference>
<proteinExistence type="predicted"/>
<dbReference type="Proteomes" id="UP000185338">
    <property type="component" value="Segment"/>
</dbReference>
<dbReference type="EMBL" id="KJ019154">
    <property type="protein sequence ID" value="AIX44438.1"/>
    <property type="molecule type" value="Genomic_DNA"/>
</dbReference>
<reference evidence="17 18" key="1">
    <citation type="submission" date="2013-12" db="EMBL/GenBank/DDBJ databases">
        <title>Ecological redundancy of diverse viral populations within a natural community.</title>
        <authorList>
            <person name="Gregory A.C."/>
            <person name="LaButti K."/>
            <person name="Copeland A."/>
            <person name="Woyke T."/>
            <person name="Sullivan M.B."/>
        </authorList>
    </citation>
    <scope>NUCLEOTIDE SEQUENCE [LARGE SCALE GENOMIC DNA]</scope>
    <source>
        <strain evidence="15">Syn7803C100</strain>
        <strain evidence="16">Syn7803C28</strain>
        <strain evidence="1">Syn7803C66</strain>
        <strain evidence="2">Syn7803C67</strain>
        <strain evidence="3">Syn7803C68</strain>
        <strain evidence="4">Syn7803C69</strain>
        <strain evidence="5">Syn7803C76</strain>
        <strain evidence="6">Syn7803C78</strain>
        <strain evidence="7">Syn7803C91</strain>
        <strain evidence="8">Syn7803C92</strain>
        <strain evidence="9">Syn7803US49</strain>
        <strain evidence="10">Syn7803US53</strain>
        <strain evidence="11">Syn7803US54</strain>
        <strain evidence="12">Syn7803US56</strain>
        <strain evidence="13">Syn9311C1</strain>
        <strain evidence="14">Syn9311C4</strain>
    </source>
</reference>
<dbReference type="Proteomes" id="UP000185329">
    <property type="component" value="Segment"/>
</dbReference>
<evidence type="ECO:0000313" key="12">
    <source>
        <dbReference type="EMBL" id="AIX34000.1"/>
    </source>
</evidence>
<dbReference type="EMBL" id="KJ019132">
    <property type="protein sequence ID" value="AIX38886.1"/>
    <property type="molecule type" value="Genomic_DNA"/>
</dbReference>
<dbReference type="Proteomes" id="UP000185336">
    <property type="component" value="Segment"/>
</dbReference>
<dbReference type="KEGG" id="vg:24405163"/>
<dbReference type="EMBL" id="KJ019061">
    <property type="protein sequence ID" value="AIX22138.1"/>
    <property type="molecule type" value="Genomic_DNA"/>
</dbReference>
<dbReference type="GeneID" id="24405163"/>
<dbReference type="EMBL" id="KJ019109">
    <property type="protein sequence ID" value="AIX33784.1"/>
    <property type="molecule type" value="Genomic_DNA"/>
</dbReference>
<dbReference type="Proteomes" id="UP000185342">
    <property type="component" value="Segment"/>
</dbReference>
<evidence type="ECO:0000313" key="14">
    <source>
        <dbReference type="EMBL" id="AIX39101.1"/>
    </source>
</evidence>
<evidence type="ECO:0000313" key="8">
    <source>
        <dbReference type="EMBL" id="AIX22138.1"/>
    </source>
</evidence>
<evidence type="ECO:0000313" key="11">
    <source>
        <dbReference type="EMBL" id="AIX33784.1"/>
    </source>
</evidence>
<dbReference type="EMBL" id="KJ019041">
    <property type="protein sequence ID" value="AIX17455.1"/>
    <property type="molecule type" value="Genomic_DNA"/>
</dbReference>